<evidence type="ECO:0000256" key="6">
    <source>
        <dbReference type="ARBA" id="ARBA00023242"/>
    </source>
</evidence>
<dbReference type="GO" id="GO:0033186">
    <property type="term" value="C:CAF-1 complex"/>
    <property type="evidence" value="ECO:0007669"/>
    <property type="project" value="TreeGrafter"/>
</dbReference>
<evidence type="ECO:0000259" key="10">
    <source>
        <dbReference type="Pfam" id="PF21796"/>
    </source>
</evidence>
<keyword evidence="6" id="KW-0539">Nucleus</keyword>
<dbReference type="EMBL" id="FWEW01001957">
    <property type="protein sequence ID" value="SLM37888.1"/>
    <property type="molecule type" value="Genomic_DNA"/>
</dbReference>
<dbReference type="GO" id="GO:0006281">
    <property type="term" value="P:DNA repair"/>
    <property type="evidence" value="ECO:0007669"/>
    <property type="project" value="UniProtKB-KW"/>
</dbReference>
<dbReference type="InterPro" id="IPR021644">
    <property type="entry name" value="CAF-1_p150_acidic"/>
</dbReference>
<feature type="compositionally biased region" description="Low complexity" evidence="7">
    <location>
        <begin position="552"/>
        <end position="561"/>
    </location>
</feature>
<dbReference type="Proteomes" id="UP000192927">
    <property type="component" value="Unassembled WGS sequence"/>
</dbReference>
<dbReference type="PANTHER" id="PTHR15272">
    <property type="entry name" value="CHROMATIN ASSEMBLY FACTOR 1 SUBUNIT A CAF-1 SUBUNIT A"/>
    <property type="match status" value="1"/>
</dbReference>
<dbReference type="AlphaFoldDB" id="A0A1W5D418"/>
<dbReference type="GO" id="GO:0006334">
    <property type="term" value="P:nucleosome assembly"/>
    <property type="evidence" value="ECO:0007669"/>
    <property type="project" value="TreeGrafter"/>
</dbReference>
<keyword evidence="4" id="KW-0143">Chaperone</keyword>
<evidence type="ECO:0000256" key="2">
    <source>
        <dbReference type="ARBA" id="ARBA00022705"/>
    </source>
</evidence>
<dbReference type="InterPro" id="IPR022043">
    <property type="entry name" value="CAF1A_DD"/>
</dbReference>
<comment type="subcellular location">
    <subcellularLocation>
        <location evidence="1">Nucleus</location>
    </subcellularLocation>
</comment>
<keyword evidence="12" id="KW-1185">Reference proteome</keyword>
<feature type="compositionally biased region" description="Polar residues" evidence="7">
    <location>
        <begin position="77"/>
        <end position="88"/>
    </location>
</feature>
<keyword evidence="3" id="KW-0227">DNA damage</keyword>
<keyword evidence="2" id="KW-0235">DNA replication</keyword>
<organism evidence="11 12">
    <name type="scientific">Lasallia pustulata</name>
    <dbReference type="NCBI Taxonomy" id="136370"/>
    <lineage>
        <taxon>Eukaryota</taxon>
        <taxon>Fungi</taxon>
        <taxon>Dikarya</taxon>
        <taxon>Ascomycota</taxon>
        <taxon>Pezizomycotina</taxon>
        <taxon>Lecanoromycetes</taxon>
        <taxon>OSLEUM clade</taxon>
        <taxon>Umbilicariomycetidae</taxon>
        <taxon>Umbilicariales</taxon>
        <taxon>Umbilicariaceae</taxon>
        <taxon>Lasallia</taxon>
    </lineage>
</organism>
<feature type="compositionally biased region" description="Acidic residues" evidence="7">
    <location>
        <begin position="412"/>
        <end position="454"/>
    </location>
</feature>
<evidence type="ECO:0000256" key="5">
    <source>
        <dbReference type="ARBA" id="ARBA00023204"/>
    </source>
</evidence>
<feature type="region of interest" description="Disordered" evidence="7">
    <location>
        <begin position="519"/>
        <end position="604"/>
    </location>
</feature>
<dbReference type="GO" id="GO:0005634">
    <property type="term" value="C:nucleus"/>
    <property type="evidence" value="ECO:0007669"/>
    <property type="project" value="UniProtKB-SubCell"/>
</dbReference>
<evidence type="ECO:0000256" key="1">
    <source>
        <dbReference type="ARBA" id="ARBA00004123"/>
    </source>
</evidence>
<protein>
    <submittedName>
        <fullName evidence="11">Chromatin assembly factor 1 subunit A</fullName>
    </submittedName>
</protein>
<dbReference type="PANTHER" id="PTHR15272:SF0">
    <property type="entry name" value="CHROMATIN ASSEMBLY FACTOR 1 SUBUNIT A"/>
    <property type="match status" value="1"/>
</dbReference>
<evidence type="ECO:0000256" key="4">
    <source>
        <dbReference type="ARBA" id="ARBA00023186"/>
    </source>
</evidence>
<feature type="domain" description="Chromatin assembly factor 1 subunit Cac1-like C-terminal" evidence="10">
    <location>
        <begin position="614"/>
        <end position="669"/>
    </location>
</feature>
<feature type="region of interest" description="Disordered" evidence="7">
    <location>
        <begin position="475"/>
        <end position="499"/>
    </location>
</feature>
<feature type="compositionally biased region" description="Basic and acidic residues" evidence="7">
    <location>
        <begin position="98"/>
        <end position="188"/>
    </location>
</feature>
<feature type="region of interest" description="Disordered" evidence="7">
    <location>
        <begin position="408"/>
        <end position="458"/>
    </location>
</feature>
<evidence type="ECO:0000256" key="3">
    <source>
        <dbReference type="ARBA" id="ARBA00022763"/>
    </source>
</evidence>
<keyword evidence="5" id="KW-0234">DNA repair</keyword>
<name>A0A1W5D418_9LECA</name>
<evidence type="ECO:0000259" key="9">
    <source>
        <dbReference type="Pfam" id="PF12253"/>
    </source>
</evidence>
<sequence length="671" mass="74491">MASPKPLKRPYSEVDLDDDRQAPQGSPSPARGDPKQLLLPLNIHSGDCSLLSSTPDRSRAISPAANTPGSTAGDRPSTLQSGPVSFTHSAPKKQKLTFAEKESRRLEKEAKDRLKAEEKTRKEAEKQEKEAERRKREEEIKEQKRRKEEEKDEKRRAKEAEKQLKEEEKKQKDAEKKAKEVEKHKKDKSQLRLNAFFAKTPLPVSGTAGSDIRGDSPCSRRSSITSIEGKEAFIRSRSNSVSGQKTLQSDYERAFPPFFLQSHTGLAPYSRFLRDKEALELVRSRIDGSLKSSEERQRSLQRPPSFDAAALLHLPVHKGTRRNHNRTTVREIIARIHGTVDHPIDLTDLRSETLARKPTHWLKAISTKYLKFAEDVRPPYVGTYSKLPAGCTVSKLCRNPFTRALPQANYDYDSEAEWEEPGEGEDLDSEGEEELGEDEDGDEMDGFLDDEDAGDGIGVAGNRRRLVIGDLEPVSTGLRWDDGQERLGGPKPGDGQSTLDLHPFRLEVMLDTIQTPIDPFSTTYWPSPTRPSTTTSNAPPTSMHPPPPPRPSTTTSNAPPTSMHPPRLPLHTIHPSNTVAAPSAPAASKPHPLSASSTPAKAPKPLKTVAPQLMAEFKKAIQGSDLTKAGLIEILKKQFPKTSKDAIKDTLGLVAERVGSREADKRWVVRD</sequence>
<evidence type="ECO:0000313" key="11">
    <source>
        <dbReference type="EMBL" id="SLM37888.1"/>
    </source>
</evidence>
<accession>A0A1W5D418</accession>
<dbReference type="Pfam" id="PF12253">
    <property type="entry name" value="CAF1A_dimeriz"/>
    <property type="match status" value="1"/>
</dbReference>
<reference evidence="12" key="1">
    <citation type="submission" date="2017-03" db="EMBL/GenBank/DDBJ databases">
        <authorList>
            <person name="Sharma R."/>
            <person name="Thines M."/>
        </authorList>
    </citation>
    <scope>NUCLEOTIDE SEQUENCE [LARGE SCALE GENOMIC DNA]</scope>
</reference>
<evidence type="ECO:0000256" key="7">
    <source>
        <dbReference type="SAM" id="MobiDB-lite"/>
    </source>
</evidence>
<evidence type="ECO:0000259" key="8">
    <source>
        <dbReference type="Pfam" id="PF11600"/>
    </source>
</evidence>
<dbReference type="GO" id="GO:0006260">
    <property type="term" value="P:DNA replication"/>
    <property type="evidence" value="ECO:0007669"/>
    <property type="project" value="UniProtKB-KW"/>
</dbReference>
<proteinExistence type="predicted"/>
<feature type="compositionally biased region" description="Low complexity" evidence="7">
    <location>
        <begin position="575"/>
        <end position="597"/>
    </location>
</feature>
<feature type="domain" description="Chromatin assembly factor 1 subunit A dimerization" evidence="9">
    <location>
        <begin position="368"/>
        <end position="442"/>
    </location>
</feature>
<feature type="domain" description="Chromatin assembly factor 1 p150 subunit acidic region" evidence="8">
    <location>
        <begin position="92"/>
        <end position="200"/>
    </location>
</feature>
<dbReference type="InterPro" id="IPR048800">
    <property type="entry name" value="Cac1-like_C"/>
</dbReference>
<feature type="compositionally biased region" description="Low complexity" evidence="7">
    <location>
        <begin position="521"/>
        <end position="541"/>
    </location>
</feature>
<evidence type="ECO:0000313" key="12">
    <source>
        <dbReference type="Proteomes" id="UP000192927"/>
    </source>
</evidence>
<dbReference type="Pfam" id="PF11600">
    <property type="entry name" value="CAF1A_acidic"/>
    <property type="match status" value="1"/>
</dbReference>
<feature type="region of interest" description="Disordered" evidence="7">
    <location>
        <begin position="1"/>
        <end position="188"/>
    </location>
</feature>
<dbReference type="Pfam" id="PF21796">
    <property type="entry name" value="Cac1_C"/>
    <property type="match status" value="1"/>
</dbReference>
<feature type="compositionally biased region" description="Pro residues" evidence="7">
    <location>
        <begin position="542"/>
        <end position="551"/>
    </location>
</feature>